<dbReference type="EMBL" id="GGEC01063732">
    <property type="protein sequence ID" value="MBX44216.1"/>
    <property type="molecule type" value="Transcribed_RNA"/>
</dbReference>
<dbReference type="AlphaFoldDB" id="A0A2P2NP10"/>
<organism evidence="2">
    <name type="scientific">Rhizophora mucronata</name>
    <name type="common">Asiatic mangrove</name>
    <dbReference type="NCBI Taxonomy" id="61149"/>
    <lineage>
        <taxon>Eukaryota</taxon>
        <taxon>Viridiplantae</taxon>
        <taxon>Streptophyta</taxon>
        <taxon>Embryophyta</taxon>
        <taxon>Tracheophyta</taxon>
        <taxon>Spermatophyta</taxon>
        <taxon>Magnoliopsida</taxon>
        <taxon>eudicotyledons</taxon>
        <taxon>Gunneridae</taxon>
        <taxon>Pentapetalae</taxon>
        <taxon>rosids</taxon>
        <taxon>fabids</taxon>
        <taxon>Malpighiales</taxon>
        <taxon>Rhizophoraceae</taxon>
        <taxon>Rhizophora</taxon>
    </lineage>
</organism>
<keyword evidence="1" id="KW-0472">Membrane</keyword>
<keyword evidence="1" id="KW-1133">Transmembrane helix</keyword>
<accession>A0A2P2NP10</accession>
<keyword evidence="1" id="KW-0812">Transmembrane</keyword>
<sequence>MLQEVNWLTEAHPRSCYEIIGKADEFLDGCLRQKEILFSFLGIISNICVVISYIINEHCYMTILISP</sequence>
<evidence type="ECO:0000313" key="2">
    <source>
        <dbReference type="EMBL" id="MBX44216.1"/>
    </source>
</evidence>
<evidence type="ECO:0000256" key="1">
    <source>
        <dbReference type="SAM" id="Phobius"/>
    </source>
</evidence>
<protein>
    <submittedName>
        <fullName evidence="2">Uncharacterized protein</fullName>
    </submittedName>
</protein>
<proteinExistence type="predicted"/>
<feature type="transmembrane region" description="Helical" evidence="1">
    <location>
        <begin position="36"/>
        <end position="55"/>
    </location>
</feature>
<reference evidence="2" key="1">
    <citation type="submission" date="2018-02" db="EMBL/GenBank/DDBJ databases">
        <title>Rhizophora mucronata_Transcriptome.</title>
        <authorList>
            <person name="Meera S.P."/>
            <person name="Sreeshan A."/>
            <person name="Augustine A."/>
        </authorList>
    </citation>
    <scope>NUCLEOTIDE SEQUENCE</scope>
    <source>
        <tissue evidence="2">Leaf</tissue>
    </source>
</reference>
<name>A0A2P2NP10_RHIMU</name>